<organism evidence="1 2">
    <name type="scientific">Succiniclasticum ruminis</name>
    <dbReference type="NCBI Taxonomy" id="40841"/>
    <lineage>
        <taxon>Bacteria</taxon>
        <taxon>Bacillati</taxon>
        <taxon>Bacillota</taxon>
        <taxon>Negativicutes</taxon>
        <taxon>Acidaminococcales</taxon>
        <taxon>Acidaminococcaceae</taxon>
        <taxon>Succiniclasticum</taxon>
    </lineage>
</organism>
<dbReference type="Proteomes" id="UP000198943">
    <property type="component" value="Unassembled WGS sequence"/>
</dbReference>
<gene>
    <name evidence="1" type="ORF">SAMN04487864_10533</name>
</gene>
<keyword evidence="2" id="KW-1185">Reference proteome</keyword>
<evidence type="ECO:0000313" key="2">
    <source>
        <dbReference type="Proteomes" id="UP000198943"/>
    </source>
</evidence>
<accession>A0A1G6KPM8</accession>
<reference evidence="2" key="1">
    <citation type="submission" date="2016-10" db="EMBL/GenBank/DDBJ databases">
        <authorList>
            <person name="Varghese N."/>
            <person name="Submissions S."/>
        </authorList>
    </citation>
    <scope>NUCLEOTIDE SEQUENCE [LARGE SCALE GENOMIC DNA]</scope>
    <source>
        <strain evidence="2">DSM 11005</strain>
    </source>
</reference>
<proteinExistence type="predicted"/>
<sequence>MVKYVDLPAYKIPNCILRSVTDVDAFQSGRFAKQNGRPETHKISSYSCGLITTV</sequence>
<evidence type="ECO:0000313" key="1">
    <source>
        <dbReference type="EMBL" id="SDC33039.1"/>
    </source>
</evidence>
<protein>
    <submittedName>
        <fullName evidence="1">Uncharacterized protein</fullName>
    </submittedName>
</protein>
<dbReference type="AlphaFoldDB" id="A0A1G6KPM8"/>
<dbReference type="EMBL" id="FMYW01000005">
    <property type="protein sequence ID" value="SDC33039.1"/>
    <property type="molecule type" value="Genomic_DNA"/>
</dbReference>
<name>A0A1G6KPM8_9FIRM</name>